<reference evidence="1 2" key="1">
    <citation type="journal article" date="2015" name="Nature">
        <title>rRNA introns, odd ribosomes, and small enigmatic genomes across a large radiation of phyla.</title>
        <authorList>
            <person name="Brown C.T."/>
            <person name="Hug L.A."/>
            <person name="Thomas B.C."/>
            <person name="Sharon I."/>
            <person name="Castelle C.J."/>
            <person name="Singh A."/>
            <person name="Wilkins M.J."/>
            <person name="Williams K.H."/>
            <person name="Banfield J.F."/>
        </authorList>
    </citation>
    <scope>NUCLEOTIDE SEQUENCE [LARGE SCALE GENOMIC DNA]</scope>
</reference>
<evidence type="ECO:0000313" key="2">
    <source>
        <dbReference type="Proteomes" id="UP000034831"/>
    </source>
</evidence>
<organism evidence="1 2">
    <name type="scientific">Candidatus Woesebacteria bacterium GW2011_GWF2_46_8</name>
    <dbReference type="NCBI Taxonomy" id="1618604"/>
    <lineage>
        <taxon>Bacteria</taxon>
        <taxon>Candidatus Woeseibacteriota</taxon>
    </lineage>
</organism>
<protein>
    <submittedName>
        <fullName evidence="1">Uncharacterized protein</fullName>
    </submittedName>
</protein>
<dbReference type="EMBL" id="LCNC01000027">
    <property type="protein sequence ID" value="KKU47891.1"/>
    <property type="molecule type" value="Genomic_DNA"/>
</dbReference>
<accession>A0A0G1QSA1</accession>
<name>A0A0G1QSA1_9BACT</name>
<proteinExistence type="predicted"/>
<gene>
    <name evidence="1" type="ORF">UX67_C0027G0008</name>
</gene>
<dbReference type="Proteomes" id="UP000034831">
    <property type="component" value="Unassembled WGS sequence"/>
</dbReference>
<comment type="caution">
    <text evidence="1">The sequence shown here is derived from an EMBL/GenBank/DDBJ whole genome shotgun (WGS) entry which is preliminary data.</text>
</comment>
<evidence type="ECO:0000313" key="1">
    <source>
        <dbReference type="EMBL" id="KKU47891.1"/>
    </source>
</evidence>
<sequence length="298" mass="33793">MGKLISKKFGKDLRVTNPAWRAFYQEILQSYGQLSPEEFIDSVIYRFKAAAGVDIESLTTLSEISERLGIRSDLLKRAILSTKGFRKGKKHDLIVIGGITHLTDRGVRRLTRAASFLPEGKQRITVPSIKKTFSQLREVEAQEKEQQKRLIRKDDITPVDEIALCGLFLRKGVLAEIQERVLEGKDPEKVAREAGWGEKNCLEVFENSRDKMAEKRGGRPILEKEGLGARNNIIAIVNQLSTRPQTLQRLPREYPAVRFLRAIVLNVKPDGARILLNVFYPIRQLSVDSDGFIVDQTK</sequence>
<dbReference type="AlphaFoldDB" id="A0A0G1QSA1"/>